<keyword evidence="1" id="KW-0862">Zinc</keyword>
<keyword evidence="1" id="KW-0479">Metal-binding</keyword>
<evidence type="ECO:0000256" key="2">
    <source>
        <dbReference type="SAM" id="MobiDB-lite"/>
    </source>
</evidence>
<dbReference type="InterPro" id="IPR036875">
    <property type="entry name" value="Znf_CCHC_sf"/>
</dbReference>
<dbReference type="EMBL" id="CP133622">
    <property type="protein sequence ID" value="WMV54845.1"/>
    <property type="molecule type" value="Genomic_DNA"/>
</dbReference>
<dbReference type="Proteomes" id="UP001234989">
    <property type="component" value="Chromosome 11"/>
</dbReference>
<keyword evidence="1" id="KW-0863">Zinc-finger</keyword>
<feature type="compositionally biased region" description="Basic and acidic residues" evidence="2">
    <location>
        <begin position="79"/>
        <end position="89"/>
    </location>
</feature>
<feature type="compositionally biased region" description="Polar residues" evidence="2">
    <location>
        <begin position="90"/>
        <end position="102"/>
    </location>
</feature>
<evidence type="ECO:0000256" key="1">
    <source>
        <dbReference type="PROSITE-ProRule" id="PRU00047"/>
    </source>
</evidence>
<organism evidence="4 5">
    <name type="scientific">Solanum verrucosum</name>
    <dbReference type="NCBI Taxonomy" id="315347"/>
    <lineage>
        <taxon>Eukaryota</taxon>
        <taxon>Viridiplantae</taxon>
        <taxon>Streptophyta</taxon>
        <taxon>Embryophyta</taxon>
        <taxon>Tracheophyta</taxon>
        <taxon>Spermatophyta</taxon>
        <taxon>Magnoliopsida</taxon>
        <taxon>eudicotyledons</taxon>
        <taxon>Gunneridae</taxon>
        <taxon>Pentapetalae</taxon>
        <taxon>asterids</taxon>
        <taxon>lamiids</taxon>
        <taxon>Solanales</taxon>
        <taxon>Solanaceae</taxon>
        <taxon>Solanoideae</taxon>
        <taxon>Solaneae</taxon>
        <taxon>Solanum</taxon>
    </lineage>
</organism>
<proteinExistence type="predicted"/>
<feature type="compositionally biased region" description="Low complexity" evidence="2">
    <location>
        <begin position="67"/>
        <end position="77"/>
    </location>
</feature>
<dbReference type="GO" id="GO:0003676">
    <property type="term" value="F:nucleic acid binding"/>
    <property type="evidence" value="ECO:0007669"/>
    <property type="project" value="InterPro"/>
</dbReference>
<dbReference type="InterPro" id="IPR001878">
    <property type="entry name" value="Znf_CCHC"/>
</dbReference>
<evidence type="ECO:0000313" key="4">
    <source>
        <dbReference type="EMBL" id="WMV54845.1"/>
    </source>
</evidence>
<gene>
    <name evidence="4" type="ORF">MTR67_048230</name>
</gene>
<protein>
    <recommendedName>
        <fullName evidence="3">CCHC-type domain-containing protein</fullName>
    </recommendedName>
</protein>
<name>A0AAF0ZZD0_SOLVR</name>
<dbReference type="GO" id="GO:0008270">
    <property type="term" value="F:zinc ion binding"/>
    <property type="evidence" value="ECO:0007669"/>
    <property type="project" value="UniProtKB-KW"/>
</dbReference>
<dbReference type="PROSITE" id="PS50158">
    <property type="entry name" value="ZF_CCHC"/>
    <property type="match status" value="1"/>
</dbReference>
<dbReference type="Pfam" id="PF03732">
    <property type="entry name" value="Retrotrans_gag"/>
    <property type="match status" value="1"/>
</dbReference>
<dbReference type="SUPFAM" id="SSF57756">
    <property type="entry name" value="Retrovirus zinc finger-like domains"/>
    <property type="match status" value="1"/>
</dbReference>
<sequence length="164" mass="17649">MNPPGFLGSQPSFSGQVLPRELREAKAQEFINLKYGSMSVQEYELKFTQLSRYAPHMVADPRAQMTSAPSSASAPSPRFRQDQKGRALDSKSQGSTSGNMTFPTFPKCGKNPPGKCLVGRERCFGCGLSGHRLKDCPSARHGQGSNTNRAQSTSPAAPIGCPTK</sequence>
<dbReference type="SMART" id="SM00343">
    <property type="entry name" value="ZnF_C2HC"/>
    <property type="match status" value="1"/>
</dbReference>
<feature type="region of interest" description="Disordered" evidence="2">
    <location>
        <begin position="135"/>
        <end position="164"/>
    </location>
</feature>
<evidence type="ECO:0000259" key="3">
    <source>
        <dbReference type="PROSITE" id="PS50158"/>
    </source>
</evidence>
<keyword evidence="5" id="KW-1185">Reference proteome</keyword>
<dbReference type="AlphaFoldDB" id="A0AAF0ZZD0"/>
<feature type="region of interest" description="Disordered" evidence="2">
    <location>
        <begin position="58"/>
        <end position="113"/>
    </location>
</feature>
<feature type="domain" description="CCHC-type" evidence="3">
    <location>
        <begin position="122"/>
        <end position="138"/>
    </location>
</feature>
<reference evidence="4" key="1">
    <citation type="submission" date="2023-08" db="EMBL/GenBank/DDBJ databases">
        <title>A de novo genome assembly of Solanum verrucosum Schlechtendal, a Mexican diploid species geographically isolated from the other diploid A-genome species in potato relatives.</title>
        <authorList>
            <person name="Hosaka K."/>
        </authorList>
    </citation>
    <scope>NUCLEOTIDE SEQUENCE</scope>
    <source>
        <tissue evidence="4">Young leaves</tissue>
    </source>
</reference>
<evidence type="ECO:0000313" key="5">
    <source>
        <dbReference type="Proteomes" id="UP001234989"/>
    </source>
</evidence>
<dbReference type="Gene3D" id="4.10.60.10">
    <property type="entry name" value="Zinc finger, CCHC-type"/>
    <property type="match status" value="1"/>
</dbReference>
<feature type="compositionally biased region" description="Polar residues" evidence="2">
    <location>
        <begin position="143"/>
        <end position="155"/>
    </location>
</feature>
<accession>A0AAF0ZZD0</accession>
<dbReference type="InterPro" id="IPR005162">
    <property type="entry name" value="Retrotrans_gag_dom"/>
</dbReference>